<dbReference type="InterPro" id="IPR020846">
    <property type="entry name" value="MFS_dom"/>
</dbReference>
<evidence type="ECO:0000256" key="5">
    <source>
        <dbReference type="ARBA" id="ARBA00023136"/>
    </source>
</evidence>
<feature type="transmembrane region" description="Helical" evidence="6">
    <location>
        <begin position="295"/>
        <end position="316"/>
    </location>
</feature>
<evidence type="ECO:0000313" key="9">
    <source>
        <dbReference type="Proteomes" id="UP001279660"/>
    </source>
</evidence>
<feature type="transmembrane region" description="Helical" evidence="6">
    <location>
        <begin position="142"/>
        <end position="164"/>
    </location>
</feature>
<dbReference type="PANTHER" id="PTHR23505:SF79">
    <property type="entry name" value="PROTEIN SPINSTER"/>
    <property type="match status" value="1"/>
</dbReference>
<evidence type="ECO:0000256" key="3">
    <source>
        <dbReference type="ARBA" id="ARBA00022692"/>
    </source>
</evidence>
<evidence type="ECO:0000256" key="4">
    <source>
        <dbReference type="ARBA" id="ARBA00022989"/>
    </source>
</evidence>
<feature type="domain" description="Major facilitator superfamily (MFS) profile" evidence="7">
    <location>
        <begin position="16"/>
        <end position="418"/>
    </location>
</feature>
<feature type="transmembrane region" description="Helical" evidence="6">
    <location>
        <begin position="227"/>
        <end position="249"/>
    </location>
</feature>
<keyword evidence="3 6" id="KW-0812">Transmembrane</keyword>
<keyword evidence="9" id="KW-1185">Reference proteome</keyword>
<dbReference type="EMBL" id="JAWXXV010000001">
    <property type="protein sequence ID" value="MDX5983826.1"/>
    <property type="molecule type" value="Genomic_DNA"/>
</dbReference>
<feature type="transmembrane region" description="Helical" evidence="6">
    <location>
        <begin position="12"/>
        <end position="32"/>
    </location>
</feature>
<protein>
    <submittedName>
        <fullName evidence="8">MFS transporter</fullName>
    </submittedName>
</protein>
<dbReference type="InterPro" id="IPR011701">
    <property type="entry name" value="MFS"/>
</dbReference>
<proteinExistence type="predicted"/>
<gene>
    <name evidence="8" type="ORF">SIL82_06095</name>
</gene>
<comment type="subcellular location">
    <subcellularLocation>
        <location evidence="1">Membrane</location>
        <topology evidence="1">Multi-pass membrane protein</topology>
    </subcellularLocation>
</comment>
<dbReference type="Proteomes" id="UP001279660">
    <property type="component" value="Unassembled WGS sequence"/>
</dbReference>
<accession>A0ABU4PI01</accession>
<dbReference type="PROSITE" id="PS50850">
    <property type="entry name" value="MFS"/>
    <property type="match status" value="1"/>
</dbReference>
<evidence type="ECO:0000256" key="6">
    <source>
        <dbReference type="SAM" id="Phobius"/>
    </source>
</evidence>
<keyword evidence="4 6" id="KW-1133">Transmembrane helix</keyword>
<evidence type="ECO:0000259" key="7">
    <source>
        <dbReference type="PROSITE" id="PS50850"/>
    </source>
</evidence>
<dbReference type="Gene3D" id="1.20.1250.20">
    <property type="entry name" value="MFS general substrate transporter like domains"/>
    <property type="match status" value="2"/>
</dbReference>
<evidence type="ECO:0000256" key="2">
    <source>
        <dbReference type="ARBA" id="ARBA00022448"/>
    </source>
</evidence>
<keyword evidence="2" id="KW-0813">Transport</keyword>
<evidence type="ECO:0000313" key="8">
    <source>
        <dbReference type="EMBL" id="MDX5983826.1"/>
    </source>
</evidence>
<feature type="transmembrane region" description="Helical" evidence="6">
    <location>
        <begin position="170"/>
        <end position="192"/>
    </location>
</feature>
<reference evidence="8 9" key="1">
    <citation type="submission" date="2023-11" db="EMBL/GenBank/DDBJ databases">
        <title>MicrobeMod: A computational toolkit for identifying prokaryotic methylation and restriction-modification with nanopore sequencing.</title>
        <authorList>
            <person name="Crits-Christoph A."/>
            <person name="Kang S.C."/>
            <person name="Lee H."/>
            <person name="Ostrov N."/>
        </authorList>
    </citation>
    <scope>NUCLEOTIDE SEQUENCE [LARGE SCALE GENOMIC DNA]</scope>
    <source>
        <strain evidence="8 9">ATCC 14820</strain>
    </source>
</reference>
<dbReference type="InterPro" id="IPR036259">
    <property type="entry name" value="MFS_trans_sf"/>
</dbReference>
<name>A0ABU4PI01_9SPHN</name>
<feature type="transmembrane region" description="Helical" evidence="6">
    <location>
        <begin position="269"/>
        <end position="288"/>
    </location>
</feature>
<dbReference type="SUPFAM" id="SSF103473">
    <property type="entry name" value="MFS general substrate transporter"/>
    <property type="match status" value="1"/>
</dbReference>
<dbReference type="RefSeq" id="WP_040601935.1">
    <property type="nucleotide sequence ID" value="NZ_JAWXXV010000001.1"/>
</dbReference>
<keyword evidence="5 6" id="KW-0472">Membrane</keyword>
<feature type="transmembrane region" description="Helical" evidence="6">
    <location>
        <begin position="393"/>
        <end position="411"/>
    </location>
</feature>
<feature type="transmembrane region" description="Helical" evidence="6">
    <location>
        <begin position="52"/>
        <end position="71"/>
    </location>
</feature>
<dbReference type="PANTHER" id="PTHR23505">
    <property type="entry name" value="SPINSTER"/>
    <property type="match status" value="1"/>
</dbReference>
<feature type="transmembrane region" description="Helical" evidence="6">
    <location>
        <begin position="322"/>
        <end position="346"/>
    </location>
</feature>
<organism evidence="8 9">
    <name type="scientific">Sphingomonas echinoides</name>
    <dbReference type="NCBI Taxonomy" id="59803"/>
    <lineage>
        <taxon>Bacteria</taxon>
        <taxon>Pseudomonadati</taxon>
        <taxon>Pseudomonadota</taxon>
        <taxon>Alphaproteobacteria</taxon>
        <taxon>Sphingomonadales</taxon>
        <taxon>Sphingomonadaceae</taxon>
        <taxon>Sphingomonas</taxon>
    </lineage>
</organism>
<feature type="transmembrane region" description="Helical" evidence="6">
    <location>
        <begin position="358"/>
        <end position="381"/>
    </location>
</feature>
<dbReference type="CDD" id="cd17328">
    <property type="entry name" value="MFS_spinster_like"/>
    <property type="match status" value="1"/>
</dbReference>
<comment type="caution">
    <text evidence="8">The sequence shown here is derived from an EMBL/GenBank/DDBJ whole genome shotgun (WGS) entry which is preliminary data.</text>
</comment>
<dbReference type="Pfam" id="PF07690">
    <property type="entry name" value="MFS_1"/>
    <property type="match status" value="1"/>
</dbReference>
<dbReference type="InterPro" id="IPR044770">
    <property type="entry name" value="MFS_spinster-like"/>
</dbReference>
<evidence type="ECO:0000256" key="1">
    <source>
        <dbReference type="ARBA" id="ARBA00004141"/>
    </source>
</evidence>
<sequence length="441" mass="47752">MMTSTTPRLESARWYVVLVLGLVYAVNIADRYVVATVLEPIRKEFGLSDSGVAWLTGVSLAFFYIFVGLPIARYADRANRRNIVAGAMILWSAATALLGLTQNYLQFLLARIAVGIGEAGGTPPSTSIIADNFPRGRRAYALTIYALGLPLGAWMGSSLAGAIVEHFHSWRAAFIALGVPGVIFGLLILLTVREPVRGRFELVTEDSAPAASFVETCRFLWTQRSAWHINAAGTVICLWGWGLLFWTQTYFERAYGLSTAEAGARLGTIYFWAGTVATIATSAILALPQMQDPKWIARLLAVIVAASTIPSFLIYLTHSLTVATAMLWIVVPAIYLYVGPTMALLLNFMPAPMRAQGMAISLLTANVANLIIAPTAVGWISDMLTGPLGGNAASLRYALLALSLTGFWAAYHYWTSVRSYAVDDLRVRTFGMDAAPLPAEA</sequence>